<sequence length="273" mass="28732">MSNSTTSRAARYEARAAAAAAKDGDLNATPTKSTQSAPASPTSLRRSLRTKSADSNPSPHRNSADGSPRLRRSDAANSAASPSRSQADLEWGDAPAPIVTSDRYSPPKRGRPSRRVALSASVQPSGTRLETVSTTPPGLPPRTSAILLSPRINPTLDARLNACLNSLPKKLRRPNASPNTRPKKIYPHMTASGGNAPHGPPSGNEDDKDADDNEDDKDGKDDKDKGQGQQGQGQGRPGRPPLQPLGSPPPSPPPEDDDPEFDVESAVDQLVEG</sequence>
<dbReference type="Proteomes" id="UP001221757">
    <property type="component" value="Unassembled WGS sequence"/>
</dbReference>
<proteinExistence type="predicted"/>
<feature type="region of interest" description="Disordered" evidence="1">
    <location>
        <begin position="1"/>
        <end position="150"/>
    </location>
</feature>
<feature type="compositionally biased region" description="Pro residues" evidence="1">
    <location>
        <begin position="238"/>
        <end position="253"/>
    </location>
</feature>
<gene>
    <name evidence="2" type="ORF">B0H17DRAFT_1148880</name>
</gene>
<feature type="non-terminal residue" evidence="2">
    <location>
        <position position="273"/>
    </location>
</feature>
<feature type="compositionally biased region" description="Acidic residues" evidence="1">
    <location>
        <begin position="204"/>
        <end position="216"/>
    </location>
</feature>
<comment type="caution">
    <text evidence="2">The sequence shown here is derived from an EMBL/GenBank/DDBJ whole genome shotgun (WGS) entry which is preliminary data.</text>
</comment>
<feature type="compositionally biased region" description="Basic and acidic residues" evidence="1">
    <location>
        <begin position="217"/>
        <end position="226"/>
    </location>
</feature>
<feature type="compositionally biased region" description="Polar residues" evidence="1">
    <location>
        <begin position="28"/>
        <end position="45"/>
    </location>
</feature>
<evidence type="ECO:0000256" key="1">
    <source>
        <dbReference type="SAM" id="MobiDB-lite"/>
    </source>
</evidence>
<name>A0AAD7C6X6_MYCRO</name>
<evidence type="ECO:0000313" key="2">
    <source>
        <dbReference type="EMBL" id="KAJ7640927.1"/>
    </source>
</evidence>
<evidence type="ECO:0000313" key="3">
    <source>
        <dbReference type="Proteomes" id="UP001221757"/>
    </source>
</evidence>
<reference evidence="2" key="1">
    <citation type="submission" date="2023-03" db="EMBL/GenBank/DDBJ databases">
        <title>Massive genome expansion in bonnet fungi (Mycena s.s.) driven by repeated elements and novel gene families across ecological guilds.</title>
        <authorList>
            <consortium name="Lawrence Berkeley National Laboratory"/>
            <person name="Harder C.B."/>
            <person name="Miyauchi S."/>
            <person name="Viragh M."/>
            <person name="Kuo A."/>
            <person name="Thoen E."/>
            <person name="Andreopoulos B."/>
            <person name="Lu D."/>
            <person name="Skrede I."/>
            <person name="Drula E."/>
            <person name="Henrissat B."/>
            <person name="Morin E."/>
            <person name="Kohler A."/>
            <person name="Barry K."/>
            <person name="LaButti K."/>
            <person name="Morin E."/>
            <person name="Salamov A."/>
            <person name="Lipzen A."/>
            <person name="Mereny Z."/>
            <person name="Hegedus B."/>
            <person name="Baldrian P."/>
            <person name="Stursova M."/>
            <person name="Weitz H."/>
            <person name="Taylor A."/>
            <person name="Grigoriev I.V."/>
            <person name="Nagy L.G."/>
            <person name="Martin F."/>
            <person name="Kauserud H."/>
        </authorList>
    </citation>
    <scope>NUCLEOTIDE SEQUENCE</scope>
    <source>
        <strain evidence="2">CBHHK067</strain>
    </source>
</reference>
<organism evidence="2 3">
    <name type="scientific">Mycena rosella</name>
    <name type="common">Pink bonnet</name>
    <name type="synonym">Agaricus rosellus</name>
    <dbReference type="NCBI Taxonomy" id="1033263"/>
    <lineage>
        <taxon>Eukaryota</taxon>
        <taxon>Fungi</taxon>
        <taxon>Dikarya</taxon>
        <taxon>Basidiomycota</taxon>
        <taxon>Agaricomycotina</taxon>
        <taxon>Agaricomycetes</taxon>
        <taxon>Agaricomycetidae</taxon>
        <taxon>Agaricales</taxon>
        <taxon>Marasmiineae</taxon>
        <taxon>Mycenaceae</taxon>
        <taxon>Mycena</taxon>
    </lineage>
</organism>
<dbReference type="AlphaFoldDB" id="A0AAD7C6X6"/>
<keyword evidence="3" id="KW-1185">Reference proteome</keyword>
<feature type="compositionally biased region" description="Polar residues" evidence="1">
    <location>
        <begin position="120"/>
        <end position="136"/>
    </location>
</feature>
<accession>A0AAD7C6X6</accession>
<feature type="compositionally biased region" description="Polar residues" evidence="1">
    <location>
        <begin position="53"/>
        <end position="65"/>
    </location>
</feature>
<dbReference type="EMBL" id="JARKIE010000421">
    <property type="protein sequence ID" value="KAJ7640927.1"/>
    <property type="molecule type" value="Genomic_DNA"/>
</dbReference>
<feature type="compositionally biased region" description="Polar residues" evidence="1">
    <location>
        <begin position="75"/>
        <end position="86"/>
    </location>
</feature>
<protein>
    <submittedName>
        <fullName evidence="2">Uncharacterized protein</fullName>
    </submittedName>
</protein>
<feature type="region of interest" description="Disordered" evidence="1">
    <location>
        <begin position="166"/>
        <end position="273"/>
    </location>
</feature>
<feature type="compositionally biased region" description="Acidic residues" evidence="1">
    <location>
        <begin position="254"/>
        <end position="265"/>
    </location>
</feature>